<evidence type="ECO:0000313" key="2">
    <source>
        <dbReference type="Proteomes" id="UP001163324"/>
    </source>
</evidence>
<organism evidence="1 2">
    <name type="scientific">Trichothecium roseum</name>
    <dbReference type="NCBI Taxonomy" id="47278"/>
    <lineage>
        <taxon>Eukaryota</taxon>
        <taxon>Fungi</taxon>
        <taxon>Dikarya</taxon>
        <taxon>Ascomycota</taxon>
        <taxon>Pezizomycotina</taxon>
        <taxon>Sordariomycetes</taxon>
        <taxon>Hypocreomycetidae</taxon>
        <taxon>Hypocreales</taxon>
        <taxon>Hypocreales incertae sedis</taxon>
        <taxon>Trichothecium</taxon>
    </lineage>
</organism>
<comment type="caution">
    <text evidence="1">The sequence shown here is derived from an EMBL/GenBank/DDBJ whole genome shotgun (WGS) entry which is preliminary data.</text>
</comment>
<accession>A0ACC0URD6</accession>
<gene>
    <name evidence="1" type="ORF">N3K66_008982</name>
</gene>
<dbReference type="EMBL" id="CM047949">
    <property type="protein sequence ID" value="KAI9896082.1"/>
    <property type="molecule type" value="Genomic_DNA"/>
</dbReference>
<name>A0ACC0URD6_9HYPO</name>
<proteinExistence type="predicted"/>
<dbReference type="Proteomes" id="UP001163324">
    <property type="component" value="Chromosome 10"/>
</dbReference>
<evidence type="ECO:0000313" key="1">
    <source>
        <dbReference type="EMBL" id="KAI9896082.1"/>
    </source>
</evidence>
<reference evidence="1" key="1">
    <citation type="submission" date="2022-10" db="EMBL/GenBank/DDBJ databases">
        <title>Complete Genome of Trichothecium roseum strain YXFP-22015, a Plant Pathogen Isolated from Citrus.</title>
        <authorList>
            <person name="Wang Y."/>
            <person name="Zhu L."/>
        </authorList>
    </citation>
    <scope>NUCLEOTIDE SEQUENCE</scope>
    <source>
        <strain evidence="1">YXFP-22015</strain>
    </source>
</reference>
<keyword evidence="2" id="KW-1185">Reference proteome</keyword>
<sequence length="373" mass="41057">MGYELLTPRPPRRRLLTPRNIVLVLAALALSLLLLFSVAPCTMPGSTSCYRGFFSPHSFDADLALHPRWMEPIPDAAPLTSLSIPGTHDTMTYRVDVLPSPERLQCQNLNLSTQLGAGMRYFDIRARLEDDALRIYHADGFTGFDLEDVLLDMFAFLDENPSEALVVRLKEEGKPLGDSNTISFEESFNEYLHTRPATAPGAAKHMLPLYDPSTKAPIPTLGALRGKIFLLQNFKPDSDGDSDPSAPPVYRYGLEWEGPQMALEDYWIIPDVYHLADKWVAVRTALERAASAAPDDGLLYLAHVSASVGVLPIEAAAGPLNRTVAGMNDVTGQWARDYVGAEGATRTGVVIVDFPGRRLVEAILAWNDKLIVR</sequence>
<protein>
    <submittedName>
        <fullName evidence="1">Uncharacterized protein</fullName>
    </submittedName>
</protein>